<dbReference type="Pfam" id="PF13589">
    <property type="entry name" value="HATPase_c_3"/>
    <property type="match status" value="1"/>
</dbReference>
<keyword evidence="1" id="KW-0067">ATP-binding</keyword>
<reference evidence="1" key="1">
    <citation type="submission" date="2022-04" db="EMBL/GenBank/DDBJ databases">
        <authorList>
            <person name="Liu G."/>
        </authorList>
    </citation>
    <scope>NUCLEOTIDE SEQUENCE</scope>
    <source>
        <strain evidence="1">RG22</strain>
    </source>
</reference>
<dbReference type="EMBL" id="CP096574">
    <property type="protein sequence ID" value="UPU35268.1"/>
    <property type="molecule type" value="Genomic_DNA"/>
</dbReference>
<keyword evidence="2" id="KW-1185">Reference proteome</keyword>
<protein>
    <submittedName>
        <fullName evidence="1">ATP-binding protein</fullName>
    </submittedName>
</protein>
<name>A0ABY4LBB3_9BACT</name>
<keyword evidence="1" id="KW-0547">Nucleotide-binding</keyword>
<dbReference type="GO" id="GO:0005524">
    <property type="term" value="F:ATP binding"/>
    <property type="evidence" value="ECO:0007669"/>
    <property type="project" value="UniProtKB-KW"/>
</dbReference>
<evidence type="ECO:0000313" key="2">
    <source>
        <dbReference type="Proteomes" id="UP000831485"/>
    </source>
</evidence>
<dbReference type="InterPro" id="IPR036890">
    <property type="entry name" value="HATPase_C_sf"/>
</dbReference>
<dbReference type="RefSeq" id="WP_248646660.1">
    <property type="nucleotide sequence ID" value="NZ_CP096574.1"/>
</dbReference>
<dbReference type="SUPFAM" id="SSF55874">
    <property type="entry name" value="ATPase domain of HSP90 chaperone/DNA topoisomerase II/histidine kinase"/>
    <property type="match status" value="1"/>
</dbReference>
<accession>A0ABY4LBB3</accession>
<dbReference type="Proteomes" id="UP000831485">
    <property type="component" value="Chromosome"/>
</dbReference>
<sequence>MTASDDNLYETLPDPSRVAEGLRDTGYLFPTAVADIVDNSIAAEATAIEVIANMDITGEIMLAVLDNGYGMDKDGIINALRYGSSKRPNRASLGKFGLGLKTSSTAFCRRLSVVTRDTGMQPLKGTWDLDRIADIGWKIEISTPSKEELALLDRVAAGKPGTVVLWEKVDRLVGEKGNEKKARKALDRYIDQLKDHCAMVYQRYIDLEDTRARNISLKINGSRLDPWDPFCLSETKKPAAELLQKVQVPGGEQATFTVRAYILPRKDEFADPLLAKKAKLSNDYQGIYVYRENRMIHGPDWMDMFRKEPHFTLLRVEFSFDHKLDEAFHIDIKKSQIILNEVIYDLLRDKFLAPPRREAEKRYRHGAAAAAKGAAALLHAASNNAIHAKADSLKTANIEGVDGKSGNVTISNKFGSATLKIKLLESTEAGELHVQPADSLNDGILWEPALIDRNQAVRINTSHAYYSKVYLPNRKSGVTVQGLDSLLWALCAAEMGTVSDSTKRHFEELRFEVSRLLRQLVEDMPEPDLGGNGND</sequence>
<dbReference type="Gene3D" id="3.30.565.10">
    <property type="entry name" value="Histidine kinase-like ATPase, C-terminal domain"/>
    <property type="match status" value="1"/>
</dbReference>
<dbReference type="PANTHER" id="PTHR23336:SF11">
    <property type="entry name" value="OS06G0622000 PROTEIN"/>
    <property type="match status" value="1"/>
</dbReference>
<gene>
    <name evidence="1" type="ORF">M1B72_17750</name>
</gene>
<evidence type="ECO:0000313" key="1">
    <source>
        <dbReference type="EMBL" id="UPU35268.1"/>
    </source>
</evidence>
<dbReference type="PANTHER" id="PTHR23336">
    <property type="entry name" value="ZINC FINGER CW-TYPE COILED-COIL DOMAIN PROTEIN 3"/>
    <property type="match status" value="1"/>
</dbReference>
<organism evidence="1 2">
    <name type="scientific">Geomonas paludis</name>
    <dbReference type="NCBI Taxonomy" id="2740185"/>
    <lineage>
        <taxon>Bacteria</taxon>
        <taxon>Pseudomonadati</taxon>
        <taxon>Thermodesulfobacteriota</taxon>
        <taxon>Desulfuromonadia</taxon>
        <taxon>Geobacterales</taxon>
        <taxon>Geobacteraceae</taxon>
        <taxon>Geomonas</taxon>
    </lineage>
</organism>
<proteinExistence type="predicted"/>
<dbReference type="InterPro" id="IPR045261">
    <property type="entry name" value="MORC_ATPase"/>
</dbReference>